<gene>
    <name evidence="12" type="ORF">DW001_12095</name>
    <name evidence="11" type="ORF">DW028_04935</name>
    <name evidence="10" type="ORF">DW172_11245</name>
    <name evidence="9" type="ORF">DW775_00335</name>
    <name evidence="8" type="ORF">DW975_07920</name>
    <name evidence="6" type="ORF">DWW89_12210</name>
    <name evidence="7" type="ORF">DXA03_15680</name>
    <name evidence="5" type="ORF">DXB99_14145</name>
    <name evidence="4" type="ORF">DXD13_07435</name>
    <name evidence="2" type="ORF">G4312_04015</name>
    <name evidence="3" type="ORF">LD38_08315</name>
</gene>
<evidence type="ECO:0008006" key="23">
    <source>
        <dbReference type="Google" id="ProtNLM"/>
    </source>
</evidence>
<dbReference type="RefSeq" id="WP_109257898.1">
    <property type="nucleotide sequence ID" value="NZ_JAAIMP010000004.1"/>
</dbReference>
<evidence type="ECO:0000313" key="14">
    <source>
        <dbReference type="Proteomes" id="UP000260758"/>
    </source>
</evidence>
<dbReference type="EMBL" id="QSJS01000001">
    <property type="protein sequence ID" value="RHD97977.1"/>
    <property type="molecule type" value="Genomic_DNA"/>
</dbReference>
<dbReference type="EMBL" id="JAAIMP010000004">
    <property type="protein sequence ID" value="NSC76462.1"/>
    <property type="molecule type" value="Genomic_DNA"/>
</dbReference>
<evidence type="ECO:0000313" key="9">
    <source>
        <dbReference type="EMBL" id="RHD97977.1"/>
    </source>
</evidence>
<protein>
    <recommendedName>
        <fullName evidence="23">DUF3298 domain-containing protein</fullName>
    </recommendedName>
</protein>
<dbReference type="EMBL" id="QSEN01000011">
    <property type="protein sequence ID" value="RGZ75241.1"/>
    <property type="molecule type" value="Genomic_DNA"/>
</dbReference>
<evidence type="ECO:0000313" key="10">
    <source>
        <dbReference type="EMBL" id="RHI20621.1"/>
    </source>
</evidence>
<reference evidence="14 15" key="2">
    <citation type="submission" date="2018-08" db="EMBL/GenBank/DDBJ databases">
        <title>A genome reference for cultivated species of the human gut microbiota.</title>
        <authorList>
            <person name="Zou Y."/>
            <person name="Xue W."/>
            <person name="Luo G."/>
        </authorList>
    </citation>
    <scope>NUCLEOTIDE SEQUENCE [LARGE SCALE GENOMIC DNA]</scope>
    <source>
        <strain evidence="6 19">AF17-27</strain>
        <strain evidence="12 16">AF36-2BH</strain>
        <strain evidence="11 17">AF38-24</strain>
        <strain evidence="10 22">AM16-11</strain>
        <strain evidence="9 20">AM30-13AC</strain>
        <strain evidence="8 18">AM48-7</strain>
        <strain evidence="7 21">AM54-25XD</strain>
        <strain evidence="5 14">OM07-13</strain>
        <strain evidence="4 15">TF11-15AC</strain>
    </source>
</reference>
<reference evidence="2" key="3">
    <citation type="journal article" date="2020" name="Cell Host Microbe">
        <title>Functional and Genomic Variation between Human-Derived Isolates of Lachnospiraceae Reveals Inter- and Intra-Species Diversity.</title>
        <authorList>
            <person name="Sorbara M.T."/>
            <person name="Littmann E.R."/>
            <person name="Fontana E."/>
            <person name="Moody T.U."/>
            <person name="Kohout C.E."/>
            <person name="Gjonbalaj M."/>
            <person name="Eaton V."/>
            <person name="Seok R."/>
            <person name="Leiner I.M."/>
            <person name="Pamer E.G."/>
        </authorList>
    </citation>
    <scope>NUCLEOTIDE SEQUENCE</scope>
    <source>
        <strain evidence="2">MSK.16.45</strain>
    </source>
</reference>
<evidence type="ECO:0000313" key="16">
    <source>
        <dbReference type="Proteomes" id="UP000266698"/>
    </source>
</evidence>
<dbReference type="Proteomes" id="UP000261052">
    <property type="component" value="Unassembled WGS sequence"/>
</dbReference>
<dbReference type="Proteomes" id="UP000284835">
    <property type="component" value="Unassembled WGS sequence"/>
</dbReference>
<reference evidence="2" key="4">
    <citation type="submission" date="2020-02" db="EMBL/GenBank/DDBJ databases">
        <authorList>
            <person name="Littmann E."/>
            <person name="Sorbara M."/>
        </authorList>
    </citation>
    <scope>NUCLEOTIDE SEQUENCE</scope>
    <source>
        <strain evidence="2">MSK.16.45</strain>
    </source>
</reference>
<comment type="caution">
    <text evidence="3">The sequence shown here is derived from an EMBL/GenBank/DDBJ whole genome shotgun (WGS) entry which is preliminary data.</text>
</comment>
<dbReference type="Proteomes" id="UP000266698">
    <property type="component" value="Unassembled WGS sequence"/>
</dbReference>
<dbReference type="EMBL" id="QRKN01000009">
    <property type="protein sequence ID" value="RHI20621.1"/>
    <property type="molecule type" value="Genomic_DNA"/>
</dbReference>
<name>A0A2U2EGZ2_9FIRM</name>
<dbReference type="Proteomes" id="UP000283297">
    <property type="component" value="Unassembled WGS sequence"/>
</dbReference>
<dbReference type="EMBL" id="QSTP01000018">
    <property type="protein sequence ID" value="RGM68868.1"/>
    <property type="molecule type" value="Genomic_DNA"/>
</dbReference>
<dbReference type="Proteomes" id="UP000283765">
    <property type="component" value="Unassembled WGS sequence"/>
</dbReference>
<evidence type="ECO:0000313" key="20">
    <source>
        <dbReference type="Proteomes" id="UP000284835"/>
    </source>
</evidence>
<organism evidence="3 13">
    <name type="scientific">Agathobacter rectalis</name>
    <dbReference type="NCBI Taxonomy" id="39491"/>
    <lineage>
        <taxon>Bacteria</taxon>
        <taxon>Bacillati</taxon>
        <taxon>Bacillota</taxon>
        <taxon>Clostridia</taxon>
        <taxon>Lachnospirales</taxon>
        <taxon>Lachnospiraceae</taxon>
        <taxon>Agathobacter</taxon>
    </lineage>
</organism>
<dbReference type="Proteomes" id="UP000245905">
    <property type="component" value="Unassembled WGS sequence"/>
</dbReference>
<dbReference type="Proteomes" id="UP001193756">
    <property type="component" value="Unassembled WGS sequence"/>
</dbReference>
<evidence type="ECO:0000313" key="2">
    <source>
        <dbReference type="EMBL" id="NSC76462.1"/>
    </source>
</evidence>
<evidence type="ECO:0000313" key="6">
    <source>
        <dbReference type="EMBL" id="RGU21569.1"/>
    </source>
</evidence>
<keyword evidence="1" id="KW-0732">Signal</keyword>
<evidence type="ECO:0000313" key="13">
    <source>
        <dbReference type="Proteomes" id="UP000245905"/>
    </source>
</evidence>
<dbReference type="EMBL" id="QRON01000002">
    <property type="protein sequence ID" value="RHL29967.1"/>
    <property type="molecule type" value="Genomic_DNA"/>
</dbReference>
<evidence type="ECO:0000313" key="15">
    <source>
        <dbReference type="Proteomes" id="UP000261052"/>
    </source>
</evidence>
<dbReference type="EMBL" id="QRXR01000022">
    <property type="protein sequence ID" value="RGU21569.1"/>
    <property type="molecule type" value="Genomic_DNA"/>
</dbReference>
<evidence type="ECO:0000313" key="18">
    <source>
        <dbReference type="Proteomes" id="UP000283431"/>
    </source>
</evidence>
<evidence type="ECO:0000313" key="22">
    <source>
        <dbReference type="Proteomes" id="UP000285865"/>
    </source>
</evidence>
<evidence type="ECO:0000313" key="8">
    <source>
        <dbReference type="EMBL" id="RGZ75241.1"/>
    </source>
</evidence>
<evidence type="ECO:0000313" key="19">
    <source>
        <dbReference type="Proteomes" id="UP000283765"/>
    </source>
</evidence>
<dbReference type="Proteomes" id="UP000285865">
    <property type="component" value="Unassembled WGS sequence"/>
</dbReference>
<dbReference type="AlphaFoldDB" id="A0A2U2EGZ2"/>
<dbReference type="EMBL" id="QRPB01000016">
    <property type="protein sequence ID" value="RHL77154.1"/>
    <property type="molecule type" value="Genomic_DNA"/>
</dbReference>
<evidence type="ECO:0000313" key="3">
    <source>
        <dbReference type="EMBL" id="PWE83783.1"/>
    </source>
</evidence>
<dbReference type="Proteomes" id="UP000285209">
    <property type="component" value="Unassembled WGS sequence"/>
</dbReference>
<dbReference type="EMBL" id="QSQP01000008">
    <property type="protein sequence ID" value="RGK43078.1"/>
    <property type="molecule type" value="Genomic_DNA"/>
</dbReference>
<proteinExistence type="predicted"/>
<sequence>MRKRKMLIICMAVVMIFTACEPMSTKEEKINGDELAKIEKKSPMEIGRHLMMNLSDNIKVDADITGINELSEYKASSFKCTLHTFDEIKSYKQLSDYFDIEEKDAEVEQTEDKLPNGNNMQIVNNTGNENAFDLQVRTVYVWGIDKSCINAATVGFGEDIFQWGVTDVEAYRNIVKEDVDLSFMKENEAEKISREFVENLGIELIEDRLCYAGTYQDYQYYIKQDKQISDYYASIGAVPENFTSSMDAYHFEFFQGYNEIPILQRESEIMPEGVFYIPSRCKILYDSSGIIDFEIATMFDIEKETISEKKKIIDIATILTKFKESMNGVITNGDISIAEIGLAYLPILCDSNNMEYEADPTWYIIYDLPDSFEGGGTRKMNLYNAYTGDSL</sequence>
<evidence type="ECO:0000313" key="4">
    <source>
        <dbReference type="EMBL" id="RGK43078.1"/>
    </source>
</evidence>
<dbReference type="EMBL" id="QSDV01000064">
    <property type="protein sequence ID" value="RGZ13160.1"/>
    <property type="molecule type" value="Genomic_DNA"/>
</dbReference>
<feature type="signal peptide" evidence="1">
    <location>
        <begin position="1"/>
        <end position="19"/>
    </location>
</feature>
<dbReference type="Proteomes" id="UP000283431">
    <property type="component" value="Unassembled WGS sequence"/>
</dbReference>
<evidence type="ECO:0000313" key="17">
    <source>
        <dbReference type="Proteomes" id="UP000283297"/>
    </source>
</evidence>
<evidence type="ECO:0000313" key="5">
    <source>
        <dbReference type="EMBL" id="RGM68868.1"/>
    </source>
</evidence>
<reference evidence="3 13" key="1">
    <citation type="submission" date="2014-09" db="EMBL/GenBank/DDBJ databases">
        <title>Butyrate-producing bacteria isolated from human gut.</title>
        <authorList>
            <person name="Zhang Q."/>
            <person name="Zhao L."/>
        </authorList>
    </citation>
    <scope>NUCLEOTIDE SEQUENCE [LARGE SCALE GENOMIC DNA]</scope>
    <source>
        <strain evidence="3 13">R22</strain>
    </source>
</reference>
<dbReference type="Proteomes" id="UP000260758">
    <property type="component" value="Unassembled WGS sequence"/>
</dbReference>
<evidence type="ECO:0000313" key="7">
    <source>
        <dbReference type="EMBL" id="RGZ13160.1"/>
    </source>
</evidence>
<dbReference type="PROSITE" id="PS51257">
    <property type="entry name" value="PROKAR_LIPOPROTEIN"/>
    <property type="match status" value="1"/>
</dbReference>
<evidence type="ECO:0000313" key="11">
    <source>
        <dbReference type="EMBL" id="RHL29967.1"/>
    </source>
</evidence>
<evidence type="ECO:0000256" key="1">
    <source>
        <dbReference type="SAM" id="SignalP"/>
    </source>
</evidence>
<accession>A0A2U2EGZ2</accession>
<dbReference type="EMBL" id="JRFS01000015">
    <property type="protein sequence ID" value="PWE83783.1"/>
    <property type="molecule type" value="Genomic_DNA"/>
</dbReference>
<evidence type="ECO:0000313" key="12">
    <source>
        <dbReference type="EMBL" id="RHL77154.1"/>
    </source>
</evidence>
<evidence type="ECO:0000313" key="21">
    <source>
        <dbReference type="Proteomes" id="UP000285209"/>
    </source>
</evidence>
<feature type="chain" id="PRO_5042700008" description="DUF3298 domain-containing protein" evidence="1">
    <location>
        <begin position="20"/>
        <end position="391"/>
    </location>
</feature>